<dbReference type="InterPro" id="IPR001078">
    <property type="entry name" value="2-oxoacid_DH_actylTfrase"/>
</dbReference>
<dbReference type="PANTHER" id="PTHR43178:SF5">
    <property type="entry name" value="LIPOAMIDE ACYLTRANSFERASE COMPONENT OF BRANCHED-CHAIN ALPHA-KETO ACID DEHYDROGENASE COMPLEX, MITOCHONDRIAL"/>
    <property type="match status" value="1"/>
</dbReference>
<evidence type="ECO:0000259" key="4">
    <source>
        <dbReference type="Pfam" id="PF00198"/>
    </source>
</evidence>
<keyword evidence="2" id="KW-0808">Transferase</keyword>
<dbReference type="SUPFAM" id="SSF52777">
    <property type="entry name" value="CoA-dependent acyltransferases"/>
    <property type="match status" value="1"/>
</dbReference>
<feature type="non-terminal residue" evidence="5">
    <location>
        <position position="1"/>
    </location>
</feature>
<evidence type="ECO:0000313" key="5">
    <source>
        <dbReference type="EMBL" id="MBM3226716.1"/>
    </source>
</evidence>
<feature type="domain" description="2-oxoacid dehydrogenase acyltransferase catalytic" evidence="4">
    <location>
        <begin position="25"/>
        <end position="238"/>
    </location>
</feature>
<comment type="caution">
    <text evidence="5">The sequence shown here is derived from an EMBL/GenBank/DDBJ whole genome shotgun (WGS) entry which is preliminary data.</text>
</comment>
<dbReference type="AlphaFoldDB" id="A0A937W4G3"/>
<protein>
    <submittedName>
        <fullName evidence="5">2-oxo acid dehydrogenase subunit E2</fullName>
    </submittedName>
</protein>
<dbReference type="GO" id="GO:0005737">
    <property type="term" value="C:cytoplasm"/>
    <property type="evidence" value="ECO:0007669"/>
    <property type="project" value="TreeGrafter"/>
</dbReference>
<evidence type="ECO:0000313" key="6">
    <source>
        <dbReference type="Proteomes" id="UP000712673"/>
    </source>
</evidence>
<dbReference type="Pfam" id="PF00198">
    <property type="entry name" value="2-oxoacid_dh"/>
    <property type="match status" value="1"/>
</dbReference>
<dbReference type="Gene3D" id="3.30.559.10">
    <property type="entry name" value="Chloramphenicol acetyltransferase-like domain"/>
    <property type="match status" value="1"/>
</dbReference>
<reference evidence="5" key="1">
    <citation type="submission" date="2019-03" db="EMBL/GenBank/DDBJ databases">
        <title>Lake Tanganyika Metagenome-Assembled Genomes (MAGs).</title>
        <authorList>
            <person name="Tran P."/>
        </authorList>
    </citation>
    <scope>NUCLEOTIDE SEQUENCE</scope>
    <source>
        <strain evidence="5">K_DeepCast_65m_m2_066</strain>
    </source>
</reference>
<dbReference type="EMBL" id="VGLS01001022">
    <property type="protein sequence ID" value="MBM3226716.1"/>
    <property type="molecule type" value="Genomic_DNA"/>
</dbReference>
<dbReference type="PANTHER" id="PTHR43178">
    <property type="entry name" value="DIHYDROLIPOAMIDE ACETYLTRANSFERASE COMPONENT OF PYRUVATE DEHYDROGENASE COMPLEX"/>
    <property type="match status" value="1"/>
</dbReference>
<organism evidence="5 6">
    <name type="scientific">Tectimicrobiota bacterium</name>
    <dbReference type="NCBI Taxonomy" id="2528274"/>
    <lineage>
        <taxon>Bacteria</taxon>
        <taxon>Pseudomonadati</taxon>
        <taxon>Nitrospinota/Tectimicrobiota group</taxon>
        <taxon>Candidatus Tectimicrobiota</taxon>
    </lineage>
</organism>
<dbReference type="Proteomes" id="UP000712673">
    <property type="component" value="Unassembled WGS sequence"/>
</dbReference>
<name>A0A937W4G3_UNCTE</name>
<dbReference type="GO" id="GO:0031405">
    <property type="term" value="F:lipoic acid binding"/>
    <property type="evidence" value="ECO:0007669"/>
    <property type="project" value="TreeGrafter"/>
</dbReference>
<gene>
    <name evidence="5" type="ORF">FJZ47_23375</name>
</gene>
<keyword evidence="3" id="KW-0012">Acyltransferase</keyword>
<accession>A0A937W4G3</accession>
<proteinExistence type="predicted"/>
<evidence type="ECO:0000256" key="2">
    <source>
        <dbReference type="ARBA" id="ARBA00022679"/>
    </source>
</evidence>
<evidence type="ECO:0000256" key="1">
    <source>
        <dbReference type="ARBA" id="ARBA00001938"/>
    </source>
</evidence>
<sequence length="241" mass="26256">AQPTPPAPAPAAPRPSPAVPAFQAGMRRAIAAAMSRANREIPHYYLQTRIDMSRALHWLEVENQRRAIKDRLLPAVLIIKAVARALGEVPALNGYWIEDTLQLQEAVHLGFAIALRQGGLVAPAMHHADLKSLDELMQALRDLITRVRAGRLRSSEMTDATVTLTHLGDLGVETVYGVIYPPQVALIGCGKILEQPWAEHGMLGVRPVLTATLAADHRATDGHQGARFLEALNHFLQEVGP</sequence>
<comment type="cofactor">
    <cofactor evidence="1">
        <name>(R)-lipoate</name>
        <dbReference type="ChEBI" id="CHEBI:83088"/>
    </cofactor>
</comment>
<evidence type="ECO:0000256" key="3">
    <source>
        <dbReference type="ARBA" id="ARBA00023315"/>
    </source>
</evidence>
<dbReference type="GO" id="GO:0016407">
    <property type="term" value="F:acetyltransferase activity"/>
    <property type="evidence" value="ECO:0007669"/>
    <property type="project" value="TreeGrafter"/>
</dbReference>
<dbReference type="InterPro" id="IPR050743">
    <property type="entry name" value="2-oxoacid_DH_E2_comp"/>
</dbReference>
<dbReference type="InterPro" id="IPR023213">
    <property type="entry name" value="CAT-like_dom_sf"/>
</dbReference>